<evidence type="ECO:0000313" key="2">
    <source>
        <dbReference type="Proteomes" id="UP001244207"/>
    </source>
</evidence>
<dbReference type="RefSeq" id="XP_060371085.1">
    <property type="nucleotide sequence ID" value="XM_060509969.1"/>
</dbReference>
<keyword evidence="2" id="KW-1185">Reference proteome</keyword>
<proteinExistence type="predicted"/>
<reference evidence="1" key="1">
    <citation type="submission" date="2021-12" db="EMBL/GenBank/DDBJ databases">
        <title>Comparative genomics, transcriptomics and evolutionary studies reveal genomic signatures of adaptation to plant cell wall in hemibiotrophic fungi.</title>
        <authorList>
            <consortium name="DOE Joint Genome Institute"/>
            <person name="Baroncelli R."/>
            <person name="Diaz J.F."/>
            <person name="Benocci T."/>
            <person name="Peng M."/>
            <person name="Battaglia E."/>
            <person name="Haridas S."/>
            <person name="Andreopoulos W."/>
            <person name="Labutti K."/>
            <person name="Pangilinan J."/>
            <person name="Floch G.L."/>
            <person name="Makela M.R."/>
            <person name="Henrissat B."/>
            <person name="Grigoriev I.V."/>
            <person name="Crouch J.A."/>
            <person name="De Vries R.P."/>
            <person name="Sukno S.A."/>
            <person name="Thon M.R."/>
        </authorList>
    </citation>
    <scope>NUCLEOTIDE SEQUENCE</scope>
    <source>
        <strain evidence="1">CBS 112980</strain>
    </source>
</reference>
<accession>A0AAD8XP21</accession>
<dbReference type="AlphaFoldDB" id="A0AAD8XP21"/>
<sequence length="233" mass="25714">MPMLIAAPPAMMANAGAAAASAHRCFPNLNPVIPQIPERMHVHVRVPLEPSCCKNDRTLRTSGDLSPHLQPLNLLQVTHEPTELKSGRSEWEGGCEEGHTLHDVGMMGCRGPITPRRLCLTAFGTLSQGTILRSGLGRCECENQFWTFFVLVYNYEYAVDVISSSTKSLTRMPLTSHPPSISGSTEGYSYLIVEIILKIPHTYRVHTPKEDDIRLRPFGSPNHITGGPWCGEN</sequence>
<gene>
    <name evidence="1" type="ORF">BDZ83DRAFT_646463</name>
</gene>
<protein>
    <submittedName>
        <fullName evidence="1">Uncharacterized protein</fullName>
    </submittedName>
</protein>
<dbReference type="GeneID" id="85393868"/>
<dbReference type="Proteomes" id="UP001244207">
    <property type="component" value="Unassembled WGS sequence"/>
</dbReference>
<evidence type="ECO:0000313" key="1">
    <source>
        <dbReference type="EMBL" id="KAK1731030.1"/>
    </source>
</evidence>
<name>A0AAD8XP21_GLOAC</name>
<comment type="caution">
    <text evidence="1">The sequence shown here is derived from an EMBL/GenBank/DDBJ whole genome shotgun (WGS) entry which is preliminary data.</text>
</comment>
<dbReference type="EMBL" id="JAHMHS010000004">
    <property type="protein sequence ID" value="KAK1731030.1"/>
    <property type="molecule type" value="Genomic_DNA"/>
</dbReference>
<organism evidence="1 2">
    <name type="scientific">Glomerella acutata</name>
    <name type="common">Colletotrichum acutatum</name>
    <dbReference type="NCBI Taxonomy" id="27357"/>
    <lineage>
        <taxon>Eukaryota</taxon>
        <taxon>Fungi</taxon>
        <taxon>Dikarya</taxon>
        <taxon>Ascomycota</taxon>
        <taxon>Pezizomycotina</taxon>
        <taxon>Sordariomycetes</taxon>
        <taxon>Hypocreomycetidae</taxon>
        <taxon>Glomerellales</taxon>
        <taxon>Glomerellaceae</taxon>
        <taxon>Colletotrichum</taxon>
        <taxon>Colletotrichum acutatum species complex</taxon>
    </lineage>
</organism>